<keyword evidence="4" id="KW-1185">Reference proteome</keyword>
<feature type="compositionally biased region" description="Low complexity" evidence="2">
    <location>
        <begin position="1"/>
        <end position="11"/>
    </location>
</feature>
<dbReference type="PROSITE" id="PS50096">
    <property type="entry name" value="IQ"/>
    <property type="match status" value="1"/>
</dbReference>
<comment type="caution">
    <text evidence="3">The sequence shown here is derived from an EMBL/GenBank/DDBJ whole genome shotgun (WGS) entry which is preliminary data.</text>
</comment>
<dbReference type="PANTHER" id="PTHR28584:SF1">
    <property type="entry name" value="PROTEIN FAM228B"/>
    <property type="match status" value="1"/>
</dbReference>
<dbReference type="InterPro" id="IPR040046">
    <property type="entry name" value="FAM228"/>
</dbReference>
<reference evidence="3 4" key="1">
    <citation type="journal article" date="2018" name="Sci. Rep.">
        <title>Raphidocelis subcapitata (=Pseudokirchneriella subcapitata) provides an insight into genome evolution and environmental adaptations in the Sphaeropleales.</title>
        <authorList>
            <person name="Suzuki S."/>
            <person name="Yamaguchi H."/>
            <person name="Nakajima N."/>
            <person name="Kawachi M."/>
        </authorList>
    </citation>
    <scope>NUCLEOTIDE SEQUENCE [LARGE SCALE GENOMIC DNA]</scope>
    <source>
        <strain evidence="3 4">NIES-35</strain>
    </source>
</reference>
<organism evidence="3 4">
    <name type="scientific">Raphidocelis subcapitata</name>
    <dbReference type="NCBI Taxonomy" id="307507"/>
    <lineage>
        <taxon>Eukaryota</taxon>
        <taxon>Viridiplantae</taxon>
        <taxon>Chlorophyta</taxon>
        <taxon>core chlorophytes</taxon>
        <taxon>Chlorophyceae</taxon>
        <taxon>CS clade</taxon>
        <taxon>Sphaeropleales</taxon>
        <taxon>Selenastraceae</taxon>
        <taxon>Raphidocelis</taxon>
    </lineage>
</organism>
<evidence type="ECO:0000313" key="3">
    <source>
        <dbReference type="EMBL" id="GBF90161.1"/>
    </source>
</evidence>
<evidence type="ECO:0000256" key="2">
    <source>
        <dbReference type="SAM" id="MobiDB-lite"/>
    </source>
</evidence>
<feature type="compositionally biased region" description="Gly residues" evidence="2">
    <location>
        <begin position="270"/>
        <end position="291"/>
    </location>
</feature>
<dbReference type="EMBL" id="BDRX01000015">
    <property type="protein sequence ID" value="GBF90161.1"/>
    <property type="molecule type" value="Genomic_DNA"/>
</dbReference>
<protein>
    <submittedName>
        <fullName evidence="3">Uncharacterized protein</fullName>
    </submittedName>
</protein>
<feature type="region of interest" description="Disordered" evidence="2">
    <location>
        <begin position="366"/>
        <end position="408"/>
    </location>
</feature>
<feature type="compositionally biased region" description="Basic and acidic residues" evidence="2">
    <location>
        <begin position="396"/>
        <end position="408"/>
    </location>
</feature>
<accession>A0A2V0NR96</accession>
<dbReference type="InParanoid" id="A0A2V0NR96"/>
<dbReference type="Proteomes" id="UP000247498">
    <property type="component" value="Unassembled WGS sequence"/>
</dbReference>
<feature type="compositionally biased region" description="Gly residues" evidence="2">
    <location>
        <begin position="248"/>
        <end position="258"/>
    </location>
</feature>
<dbReference type="AlphaFoldDB" id="A0A2V0NR96"/>
<evidence type="ECO:0000256" key="1">
    <source>
        <dbReference type="ARBA" id="ARBA00007753"/>
    </source>
</evidence>
<dbReference type="OrthoDB" id="547133at2759"/>
<gene>
    <name evidence="3" type="ORF">Rsub_03294</name>
</gene>
<evidence type="ECO:0000313" key="4">
    <source>
        <dbReference type="Proteomes" id="UP000247498"/>
    </source>
</evidence>
<sequence length="408" mass="43145">MAGTADAAAPAAGGGGGRRAAAAGRREGLLRTYQPAMAREIVEEARRRSPERRRGDEPESPATAALNAWQARKAAQRAAIEAKVHARAEAFREVSRRRAAEAAARRDEEFESTLQEVMAGIVGGGGITAETQAVLEDARRAYSERQAALYGEWREQVFEKIQARIREGVSRRSIRELESQLREAASAYVAAVNSKPLGVYLDVVMPDYDPLAPLARTVKITTTDVFDPLKKDLLKTQAEKELLRVPPGGFGGARGGSSPGRRSQQLRAEGPGGGGSRSSGGGGGGGGGPGSRGASPARPEPATQLAAATTRLMLDTKKWGALQIRATPACHCISDEGLYCVRPPAPAALAMGASRVVMDDFSPAAAGRQPYRPSKRMGGGGAHTDHVTEIVQWRGGRAEREDPPARSS</sequence>
<feature type="region of interest" description="Disordered" evidence="2">
    <location>
        <begin position="244"/>
        <end position="302"/>
    </location>
</feature>
<feature type="compositionally biased region" description="Basic and acidic residues" evidence="2">
    <location>
        <begin position="40"/>
        <end position="57"/>
    </location>
</feature>
<name>A0A2V0NR96_9CHLO</name>
<dbReference type="PANTHER" id="PTHR28584">
    <property type="entry name" value="FAMILY WITH SEQUENCE SIMILARITY 228 MEMBER A"/>
    <property type="match status" value="1"/>
</dbReference>
<dbReference type="STRING" id="307507.A0A2V0NR96"/>
<proteinExistence type="inferred from homology"/>
<comment type="similarity">
    <text evidence="1">Belongs to the FAM228 family.</text>
</comment>
<feature type="region of interest" description="Disordered" evidence="2">
    <location>
        <begin position="1"/>
        <end position="65"/>
    </location>
</feature>